<dbReference type="SUPFAM" id="SSF56112">
    <property type="entry name" value="Protein kinase-like (PK-like)"/>
    <property type="match status" value="1"/>
</dbReference>
<sequence>MAVSEMEAVLEFLRKNGFFEAESALMEDLADKGELGSFDFEKFLFPMVPLPPPVRIPARPDDAGVGGGDGERSSKASSDDQFLSLGSSTSDVCSSSDFVNPYGHGSSSTPNSETSSDRMSQFGTARAYNDFDFEMQNDLYLYDEKSDEGHFMTPCFQGPDPFLGPTEDKFVMSSETNENRASTKEEEDEVGEPIHLSFDQRGQAFKDEKKSLTDNAWSLDGNCRKETDLNGLETKNFRDVSVSNGYVSPGKDLVIRNPNNCMTSDSGKDWFSKSKPDLSSEKELLRKDLMSTEEFGEGEGEAPGEQDQEGDSRDEILMVEGLDEKEYEVFELRVVHRKNRTGFEENKDFPIVLHAVIAGRYYVTEYLGSAAFSKVVQAHDLHTGMDVCLKIIKNDKDFFDQSLDEIKLLKLVNKHDPGDDHHILRLYDYFYHQEHLFIVCELLRANLYEFQKFNQESGGEAYFTLSRLQVITRQCLEALDYLHGLGIIHCDLKPENILIKSYRRTEIKIIDLGSSCFGSDSLCLYVQSRSYRAPEVILGLPYDQKIDLWSLGCILAELCSGEVLFPNDAVVLILARMIGMLGPINLKMLLRGQETSKYFTEEYDLYYINEETDEVEYIIPEESSLERHLRVSDIGFIDFVRSLLEINPKRRPTAKEALKHPWLSYKYSHSC</sequence>
<evidence type="ECO:0000313" key="10">
    <source>
        <dbReference type="Proteomes" id="UP000197138"/>
    </source>
</evidence>
<name>A0A218WD01_PUNGR</name>
<feature type="region of interest" description="Disordered" evidence="7">
    <location>
        <begin position="292"/>
        <end position="312"/>
    </location>
</feature>
<reference evidence="10" key="1">
    <citation type="journal article" date="2017" name="Plant J.">
        <title>The pomegranate (Punica granatum L.) genome and the genomics of punicalagin biosynthesis.</title>
        <authorList>
            <person name="Qin G."/>
            <person name="Xu C."/>
            <person name="Ming R."/>
            <person name="Tang H."/>
            <person name="Guyot R."/>
            <person name="Kramer E.M."/>
            <person name="Hu Y."/>
            <person name="Yi X."/>
            <person name="Qi Y."/>
            <person name="Xu X."/>
            <person name="Gao Z."/>
            <person name="Pan H."/>
            <person name="Jian J."/>
            <person name="Tian Y."/>
            <person name="Yue Z."/>
            <person name="Xu Y."/>
        </authorList>
    </citation>
    <scope>NUCLEOTIDE SEQUENCE [LARGE SCALE GENOMIC DNA]</scope>
    <source>
        <strain evidence="10">cv. Dabenzi</strain>
    </source>
</reference>
<dbReference type="PROSITE" id="PS50011">
    <property type="entry name" value="PROTEIN_KINASE_DOM"/>
    <property type="match status" value="1"/>
</dbReference>
<dbReference type="FunFam" id="3.30.200.20:FF:000216">
    <property type="entry name" value="Putative serine/threonine-protein kinase dyrk2"/>
    <property type="match status" value="1"/>
</dbReference>
<feature type="region of interest" description="Disordered" evidence="7">
    <location>
        <begin position="174"/>
        <end position="193"/>
    </location>
</feature>
<reference evidence="11" key="3">
    <citation type="journal article" date="2020" name="Plant Biotechnol. J.">
        <title>The pomegranate (Punica granatum L.) draft genome dissects genetic divergence between soft- and hard-seeded cultivars.</title>
        <authorList>
            <person name="Luo X."/>
            <person name="Li H."/>
            <person name="Wu Z."/>
            <person name="Yao W."/>
            <person name="Zhao P."/>
            <person name="Cao D."/>
            <person name="Yu H."/>
            <person name="Li K."/>
            <person name="Poudel K."/>
            <person name="Zhao D."/>
            <person name="Zhang F."/>
            <person name="Xia X."/>
            <person name="Chen L."/>
            <person name="Wang Q."/>
            <person name="Jing D."/>
            <person name="Cao S."/>
        </authorList>
    </citation>
    <scope>NUCLEOTIDE SEQUENCE [LARGE SCALE GENOMIC DNA]</scope>
</reference>
<reference evidence="12" key="4">
    <citation type="submission" date="2025-04" db="UniProtKB">
        <authorList>
            <consortium name="RefSeq"/>
        </authorList>
    </citation>
    <scope>IDENTIFICATION</scope>
    <source>
        <tissue evidence="12">Leaf</tissue>
    </source>
</reference>
<proteinExistence type="predicted"/>
<feature type="compositionally biased region" description="Acidic residues" evidence="7">
    <location>
        <begin position="294"/>
        <end position="309"/>
    </location>
</feature>
<evidence type="ECO:0000313" key="9">
    <source>
        <dbReference type="EMBL" id="OWM69952.1"/>
    </source>
</evidence>
<gene>
    <name evidence="12" type="primary">LOC116195174</name>
    <name evidence="9" type="ORF">CDL15_Pgr025801</name>
</gene>
<evidence type="ECO:0000256" key="4">
    <source>
        <dbReference type="ARBA" id="ARBA00022741"/>
    </source>
</evidence>
<evidence type="ECO:0000313" key="11">
    <source>
        <dbReference type="Proteomes" id="UP000515151"/>
    </source>
</evidence>
<evidence type="ECO:0000259" key="8">
    <source>
        <dbReference type="PROSITE" id="PS50011"/>
    </source>
</evidence>
<keyword evidence="11" id="KW-1185">Reference proteome</keyword>
<dbReference type="OrthoDB" id="9332038at2759"/>
<dbReference type="InterPro" id="IPR000719">
    <property type="entry name" value="Prot_kinase_dom"/>
</dbReference>
<keyword evidence="3" id="KW-0808">Transferase</keyword>
<evidence type="ECO:0000256" key="3">
    <source>
        <dbReference type="ARBA" id="ARBA00022679"/>
    </source>
</evidence>
<dbReference type="AlphaFoldDB" id="A0A218WD01"/>
<keyword evidence="5 12" id="KW-0418">Kinase</keyword>
<organism evidence="9 10">
    <name type="scientific">Punica granatum</name>
    <name type="common">Pomegranate</name>
    <dbReference type="NCBI Taxonomy" id="22663"/>
    <lineage>
        <taxon>Eukaryota</taxon>
        <taxon>Viridiplantae</taxon>
        <taxon>Streptophyta</taxon>
        <taxon>Embryophyta</taxon>
        <taxon>Tracheophyta</taxon>
        <taxon>Spermatophyta</taxon>
        <taxon>Magnoliopsida</taxon>
        <taxon>eudicotyledons</taxon>
        <taxon>Gunneridae</taxon>
        <taxon>Pentapetalae</taxon>
        <taxon>rosids</taxon>
        <taxon>malvids</taxon>
        <taxon>Myrtales</taxon>
        <taxon>Lythraceae</taxon>
        <taxon>Punica</taxon>
    </lineage>
</organism>
<feature type="region of interest" description="Disordered" evidence="7">
    <location>
        <begin position="54"/>
        <end position="93"/>
    </location>
</feature>
<keyword evidence="1" id="KW-0723">Serine/threonine-protein kinase</keyword>
<keyword evidence="4" id="KW-0547">Nucleotide-binding</keyword>
<dbReference type="CDD" id="cd14133">
    <property type="entry name" value="PKc_DYRK_like"/>
    <property type="match status" value="1"/>
</dbReference>
<keyword evidence="2" id="KW-0597">Phosphoprotein</keyword>
<dbReference type="InterPro" id="IPR008271">
    <property type="entry name" value="Ser/Thr_kinase_AS"/>
</dbReference>
<evidence type="ECO:0000256" key="6">
    <source>
        <dbReference type="ARBA" id="ARBA00022840"/>
    </source>
</evidence>
<dbReference type="FunFam" id="1.10.510.10:FF:000380">
    <property type="entry name" value="Serine/threonine-protein kinase ppk15"/>
    <property type="match status" value="1"/>
</dbReference>
<dbReference type="InterPro" id="IPR011009">
    <property type="entry name" value="Kinase-like_dom_sf"/>
</dbReference>
<dbReference type="GeneID" id="116195174"/>
<feature type="region of interest" description="Disordered" evidence="7">
    <location>
        <begin position="101"/>
        <end position="120"/>
    </location>
</feature>
<dbReference type="RefSeq" id="XP_031380022.1">
    <property type="nucleotide sequence ID" value="XM_031524162.1"/>
</dbReference>
<dbReference type="GO" id="GO:0004674">
    <property type="term" value="F:protein serine/threonine kinase activity"/>
    <property type="evidence" value="ECO:0007669"/>
    <property type="project" value="UniProtKB-KW"/>
</dbReference>
<feature type="compositionally biased region" description="Basic and acidic residues" evidence="7">
    <location>
        <begin position="69"/>
        <end position="78"/>
    </location>
</feature>
<dbReference type="Pfam" id="PF00069">
    <property type="entry name" value="Pkinase"/>
    <property type="match status" value="1"/>
</dbReference>
<evidence type="ECO:0000313" key="12">
    <source>
        <dbReference type="RefSeq" id="XP_031380022.1"/>
    </source>
</evidence>
<dbReference type="Gene3D" id="3.30.200.20">
    <property type="entry name" value="Phosphorylase Kinase, domain 1"/>
    <property type="match status" value="1"/>
</dbReference>
<dbReference type="PANTHER" id="PTHR24058:SF113">
    <property type="entry name" value="HYPOTHETICAL SER-THR PROTEIN KINASE"/>
    <property type="match status" value="1"/>
</dbReference>
<dbReference type="InterPro" id="IPR050494">
    <property type="entry name" value="Ser_Thr_dual-spec_kinase"/>
</dbReference>
<keyword evidence="6" id="KW-0067">ATP-binding</keyword>
<feature type="domain" description="Protein kinase" evidence="8">
    <location>
        <begin position="361"/>
        <end position="663"/>
    </location>
</feature>
<dbReference type="EMBL" id="MTKT01004810">
    <property type="protein sequence ID" value="OWM69952.1"/>
    <property type="molecule type" value="Genomic_DNA"/>
</dbReference>
<dbReference type="Proteomes" id="UP000515151">
    <property type="component" value="Chromosome 2"/>
</dbReference>
<dbReference type="PROSITE" id="PS00108">
    <property type="entry name" value="PROTEIN_KINASE_ST"/>
    <property type="match status" value="1"/>
</dbReference>
<dbReference type="GO" id="GO:0005524">
    <property type="term" value="F:ATP binding"/>
    <property type="evidence" value="ECO:0007669"/>
    <property type="project" value="UniProtKB-KW"/>
</dbReference>
<reference evidence="9" key="2">
    <citation type="submission" date="2017-06" db="EMBL/GenBank/DDBJ databases">
        <title>The pomegranate genome and the genomics of punicalagin biosynthesis.</title>
        <authorList>
            <person name="Xu C."/>
        </authorList>
    </citation>
    <scope>NUCLEOTIDE SEQUENCE [LARGE SCALE GENOMIC DNA]</scope>
    <source>
        <tissue evidence="9">Fresh leaf</tissue>
    </source>
</reference>
<feature type="compositionally biased region" description="Low complexity" evidence="7">
    <location>
        <begin position="84"/>
        <end position="93"/>
    </location>
</feature>
<evidence type="ECO:0000256" key="5">
    <source>
        <dbReference type="ARBA" id="ARBA00022777"/>
    </source>
</evidence>
<evidence type="ECO:0000256" key="2">
    <source>
        <dbReference type="ARBA" id="ARBA00022553"/>
    </source>
</evidence>
<dbReference type="Gene3D" id="1.10.510.10">
    <property type="entry name" value="Transferase(Phosphotransferase) domain 1"/>
    <property type="match status" value="1"/>
</dbReference>
<dbReference type="SMART" id="SM00220">
    <property type="entry name" value="S_TKc"/>
    <property type="match status" value="1"/>
</dbReference>
<evidence type="ECO:0000256" key="1">
    <source>
        <dbReference type="ARBA" id="ARBA00022527"/>
    </source>
</evidence>
<protein>
    <submittedName>
        <fullName evidence="12">Mitogen-activated protein kinase pmk-3</fullName>
    </submittedName>
</protein>
<dbReference type="Proteomes" id="UP000197138">
    <property type="component" value="Unassembled WGS sequence"/>
</dbReference>
<evidence type="ECO:0000256" key="7">
    <source>
        <dbReference type="SAM" id="MobiDB-lite"/>
    </source>
</evidence>
<accession>A0A218WD01</accession>
<dbReference type="PANTHER" id="PTHR24058">
    <property type="entry name" value="DUAL SPECIFICITY PROTEIN KINASE"/>
    <property type="match status" value="1"/>
</dbReference>